<dbReference type="InterPro" id="IPR050237">
    <property type="entry name" value="ATP-dep_AMP-bd_enzyme"/>
</dbReference>
<dbReference type="Pfam" id="PF00501">
    <property type="entry name" value="AMP-binding"/>
    <property type="match status" value="1"/>
</dbReference>
<accession>A0A7W4URC9</accession>
<dbReference type="InterPro" id="IPR000873">
    <property type="entry name" value="AMP-dep_synth/lig_dom"/>
</dbReference>
<feature type="region of interest" description="Disordered" evidence="1">
    <location>
        <begin position="364"/>
        <end position="391"/>
    </location>
</feature>
<protein>
    <submittedName>
        <fullName evidence="3">O-succinylbenzoic acid--CoA ligase</fullName>
        <ecNumber evidence="3">6.2.1.26</ecNumber>
    </submittedName>
</protein>
<evidence type="ECO:0000259" key="2">
    <source>
        <dbReference type="Pfam" id="PF00501"/>
    </source>
</evidence>
<dbReference type="InterPro" id="IPR042099">
    <property type="entry name" value="ANL_N_sf"/>
</dbReference>
<keyword evidence="4" id="KW-1185">Reference proteome</keyword>
<gene>
    <name evidence="3" type="ORF">FHX72_003372</name>
</gene>
<dbReference type="Gene3D" id="3.30.300.30">
    <property type="match status" value="1"/>
</dbReference>
<dbReference type="InterPro" id="IPR045851">
    <property type="entry name" value="AMP-bd_C_sf"/>
</dbReference>
<dbReference type="AlphaFoldDB" id="A0A7W4URC9"/>
<reference evidence="3 4" key="1">
    <citation type="submission" date="2020-08" db="EMBL/GenBank/DDBJ databases">
        <title>Sequencing the genomes of 1000 actinobacteria strains.</title>
        <authorList>
            <person name="Klenk H.-P."/>
        </authorList>
    </citation>
    <scope>NUCLEOTIDE SEQUENCE [LARGE SCALE GENOMIC DNA]</scope>
    <source>
        <strain evidence="3 4">DSM 20419</strain>
    </source>
</reference>
<name>A0A7W4URC9_9MICO</name>
<dbReference type="PANTHER" id="PTHR43767">
    <property type="entry name" value="LONG-CHAIN-FATTY-ACID--COA LIGASE"/>
    <property type="match status" value="1"/>
</dbReference>
<feature type="domain" description="AMP-dependent synthetase/ligase" evidence="2">
    <location>
        <begin position="58"/>
        <end position="240"/>
    </location>
</feature>
<evidence type="ECO:0000256" key="1">
    <source>
        <dbReference type="SAM" id="MobiDB-lite"/>
    </source>
</evidence>
<dbReference type="GO" id="GO:0008756">
    <property type="term" value="F:o-succinylbenzoate-CoA ligase activity"/>
    <property type="evidence" value="ECO:0007669"/>
    <property type="project" value="UniProtKB-EC"/>
</dbReference>
<evidence type="ECO:0000313" key="4">
    <source>
        <dbReference type="Proteomes" id="UP000545286"/>
    </source>
</evidence>
<dbReference type="SUPFAM" id="SSF56801">
    <property type="entry name" value="Acetyl-CoA synthetase-like"/>
    <property type="match status" value="1"/>
</dbReference>
<comment type="caution">
    <text evidence="3">The sequence shown here is derived from an EMBL/GenBank/DDBJ whole genome shotgun (WGS) entry which is preliminary data.</text>
</comment>
<dbReference type="EMBL" id="JACHWJ010000005">
    <property type="protein sequence ID" value="MBB2959220.1"/>
    <property type="molecule type" value="Genomic_DNA"/>
</dbReference>
<keyword evidence="3" id="KW-0436">Ligase</keyword>
<dbReference type="EC" id="6.2.1.26" evidence="3"/>
<dbReference type="PANTHER" id="PTHR43767:SF1">
    <property type="entry name" value="NONRIBOSOMAL PEPTIDE SYNTHASE PES1 (EUROFUNG)-RELATED"/>
    <property type="match status" value="1"/>
</dbReference>
<dbReference type="Gene3D" id="3.40.50.12780">
    <property type="entry name" value="N-terminal domain of ligase-like"/>
    <property type="match status" value="1"/>
</dbReference>
<organism evidence="3 4">
    <name type="scientific">Pseudoclavibacter helvolus</name>
    <dbReference type="NCBI Taxonomy" id="255205"/>
    <lineage>
        <taxon>Bacteria</taxon>
        <taxon>Bacillati</taxon>
        <taxon>Actinomycetota</taxon>
        <taxon>Actinomycetes</taxon>
        <taxon>Micrococcales</taxon>
        <taxon>Microbacteriaceae</taxon>
        <taxon>Pseudoclavibacter</taxon>
    </lineage>
</organism>
<dbReference type="RefSeq" id="WP_338110159.1">
    <property type="nucleotide sequence ID" value="NZ_JACHWJ010000005.1"/>
</dbReference>
<dbReference type="Proteomes" id="UP000545286">
    <property type="component" value="Unassembled WGS sequence"/>
</dbReference>
<proteinExistence type="predicted"/>
<sequence length="454" mass="47593">MNAAELKRERVRPLIRVDARDPAVVTEALVRALNGGGPAVLPTAGAVPVSPSRNSDESLGLVPSDVVLVIETSGSTAEPKRVMLSAAALRASAAATYARFDELFSDGQPADPTRQWLLTLPASYVAGAQVLMRSILADTEPVVLGDEHFTAEGFARAASELTADRRYVSLVPAQLARLLDAADSEAGTGDVAQAVARFDAILVGGQSLPSALRSRAKALGWNLATSYGSSETSGGSLYNGEPLDGVKVRIRAGEVQLTGPVLASGYLGDPIRTAASFIEEGGERWYRTSDGGRLELDEGTGRERLVVTGRLDNVIVSGGEKVLLDRVEGIVRQLRGLEGAVVVAAPSEKWGQVPALVVESAAWGPNKGQSGAPAAQSSRNDPTEQGIHDDKSGAVLVDARELTADVRWAEVRAATAGAGRAARPAVLVLVSRIPHLASGKPDRRALERMVRTLT</sequence>
<evidence type="ECO:0000313" key="3">
    <source>
        <dbReference type="EMBL" id="MBB2959220.1"/>
    </source>
</evidence>